<reference evidence="9 10" key="1">
    <citation type="journal article" date="2012" name="Genome Biol.">
        <title>The genome of the polar eukaryotic microalga coccomyxa subellipsoidea reveals traits of cold adaptation.</title>
        <authorList>
            <person name="Blanc G."/>
            <person name="Agarkova I."/>
            <person name="Grimwood J."/>
            <person name="Kuo A."/>
            <person name="Brueggeman A."/>
            <person name="Dunigan D."/>
            <person name="Gurnon J."/>
            <person name="Ladunga I."/>
            <person name="Lindquist E."/>
            <person name="Lucas S."/>
            <person name="Pangilinan J."/>
            <person name="Proschold T."/>
            <person name="Salamov A."/>
            <person name="Schmutz J."/>
            <person name="Weeks D."/>
            <person name="Yamada T."/>
            <person name="Claverie J.M."/>
            <person name="Grigoriev I."/>
            <person name="Van Etten J."/>
            <person name="Lomsadze A."/>
            <person name="Borodovsky M."/>
        </authorList>
    </citation>
    <scope>NUCLEOTIDE SEQUENCE [LARGE SCALE GENOMIC DNA]</scope>
    <source>
        <strain evidence="9 10">C-169</strain>
    </source>
</reference>
<comment type="similarity">
    <text evidence="2 7">Belongs to the peptidase C19 family.</text>
</comment>
<evidence type="ECO:0000256" key="7">
    <source>
        <dbReference type="RuleBase" id="RU366025"/>
    </source>
</evidence>
<dbReference type="KEGG" id="csl:COCSUDRAFT_18080"/>
<evidence type="ECO:0000313" key="9">
    <source>
        <dbReference type="EMBL" id="EIE20809.1"/>
    </source>
</evidence>
<evidence type="ECO:0000256" key="5">
    <source>
        <dbReference type="ARBA" id="ARBA00022801"/>
    </source>
</evidence>
<dbReference type="Gene3D" id="3.90.70.10">
    <property type="entry name" value="Cysteine proteinases"/>
    <property type="match status" value="1"/>
</dbReference>
<dbReference type="PANTHER" id="PTHR21646">
    <property type="entry name" value="UBIQUITIN CARBOXYL-TERMINAL HYDROLASE"/>
    <property type="match status" value="1"/>
</dbReference>
<dbReference type="PROSITE" id="PS50235">
    <property type="entry name" value="USP_3"/>
    <property type="match status" value="1"/>
</dbReference>
<keyword evidence="3 7" id="KW-0645">Protease</keyword>
<organism evidence="9 10">
    <name type="scientific">Coccomyxa subellipsoidea (strain C-169)</name>
    <name type="common">Green microalga</name>
    <dbReference type="NCBI Taxonomy" id="574566"/>
    <lineage>
        <taxon>Eukaryota</taxon>
        <taxon>Viridiplantae</taxon>
        <taxon>Chlorophyta</taxon>
        <taxon>core chlorophytes</taxon>
        <taxon>Trebouxiophyceae</taxon>
        <taxon>Trebouxiophyceae incertae sedis</taxon>
        <taxon>Coccomyxaceae</taxon>
        <taxon>Coccomyxa</taxon>
        <taxon>Coccomyxa subellipsoidea</taxon>
    </lineage>
</organism>
<dbReference type="STRING" id="574566.I0YQZ0"/>
<dbReference type="InterPro" id="IPR001394">
    <property type="entry name" value="Peptidase_C19_UCH"/>
</dbReference>
<name>I0YQZ0_COCSC</name>
<dbReference type="Proteomes" id="UP000007264">
    <property type="component" value="Unassembled WGS sequence"/>
</dbReference>
<sequence>GLAGLSNLGNTCFMNSSVQCLAHAAPLVRVFLTGAYKRDLNPDNPLGNKGELAEAFGSLMKLLWQGGVGSVSPKGFKAALARFAPQFGGYSQQDSQELLAFLLDGLHEDLNRVRQKPYVEEADAEGRPDKVVAAEAWDNYRKRNDSVVVDHFQGLYKSTLVCPQCSFSSVKFDPFMYLSLPLPSSKTRTLYITLIYAFLQPEQLDAADSWYCGRCKEHVRAEKKLDLWSLPELLVVHLKRFSYSRHSRDKLDAPVHFPLSALDLSSFLLREQDVAPVYDLYAVSNHFGGLGGGHYTAYCRMDDDGWHCFDDSHVSPADESSVQSKAAYLLFYRRRHEAQLEPGATLSLPDIDVVVAWPSGFIEGHSTEAAKYRPLRVQTY</sequence>
<evidence type="ECO:0000256" key="1">
    <source>
        <dbReference type="ARBA" id="ARBA00000707"/>
    </source>
</evidence>
<evidence type="ECO:0000256" key="2">
    <source>
        <dbReference type="ARBA" id="ARBA00009085"/>
    </source>
</evidence>
<feature type="non-terminal residue" evidence="9">
    <location>
        <position position="1"/>
    </location>
</feature>
<evidence type="ECO:0000313" key="10">
    <source>
        <dbReference type="Proteomes" id="UP000007264"/>
    </source>
</evidence>
<dbReference type="PROSITE" id="PS00973">
    <property type="entry name" value="USP_2"/>
    <property type="match status" value="1"/>
</dbReference>
<dbReference type="InterPro" id="IPR018200">
    <property type="entry name" value="USP_CS"/>
</dbReference>
<evidence type="ECO:0000256" key="4">
    <source>
        <dbReference type="ARBA" id="ARBA00022786"/>
    </source>
</evidence>
<evidence type="ECO:0000256" key="6">
    <source>
        <dbReference type="ARBA" id="ARBA00022807"/>
    </source>
</evidence>
<comment type="caution">
    <text evidence="9">The sequence shown here is derived from an EMBL/GenBank/DDBJ whole genome shotgun (WGS) entry which is preliminary data.</text>
</comment>
<comment type="function">
    <text evidence="7">Recognizes and hydrolyzes the peptide bond at the C-terminal Gly of ubiquitin. Involved in the processing of poly-ubiquitin precursors as well as that of ubiquitinated proteins.</text>
</comment>
<keyword evidence="4 7" id="KW-0833">Ubl conjugation pathway</keyword>
<keyword evidence="5 7" id="KW-0378">Hydrolase</keyword>
<dbReference type="CDD" id="cd02674">
    <property type="entry name" value="Peptidase_C19R"/>
    <property type="match status" value="1"/>
</dbReference>
<dbReference type="AlphaFoldDB" id="I0YQZ0"/>
<dbReference type="GeneID" id="17038788"/>
<dbReference type="GO" id="GO:0004843">
    <property type="term" value="F:cysteine-type deubiquitinase activity"/>
    <property type="evidence" value="ECO:0007669"/>
    <property type="project" value="UniProtKB-UniRule"/>
</dbReference>
<dbReference type="InterPro" id="IPR038765">
    <property type="entry name" value="Papain-like_cys_pep_sf"/>
</dbReference>
<dbReference type="RefSeq" id="XP_005645353.1">
    <property type="nucleotide sequence ID" value="XM_005645296.1"/>
</dbReference>
<keyword evidence="6 7" id="KW-0788">Thiol protease</keyword>
<gene>
    <name evidence="9" type="ORF">COCSUDRAFT_18080</name>
</gene>
<accession>I0YQZ0</accession>
<dbReference type="GO" id="GO:0006508">
    <property type="term" value="P:proteolysis"/>
    <property type="evidence" value="ECO:0007669"/>
    <property type="project" value="UniProtKB-KW"/>
</dbReference>
<dbReference type="SUPFAM" id="SSF54001">
    <property type="entry name" value="Cysteine proteinases"/>
    <property type="match status" value="1"/>
</dbReference>
<comment type="catalytic activity">
    <reaction evidence="1 7">
        <text>Thiol-dependent hydrolysis of ester, thioester, amide, peptide and isopeptide bonds formed by the C-terminal Gly of ubiquitin (a 76-residue protein attached to proteins as an intracellular targeting signal).</text>
        <dbReference type="EC" id="3.4.19.12"/>
    </reaction>
</comment>
<proteinExistence type="inferred from homology"/>
<dbReference type="EC" id="3.4.19.12" evidence="7"/>
<dbReference type="OrthoDB" id="292964at2759"/>
<keyword evidence="10" id="KW-1185">Reference proteome</keyword>
<dbReference type="InterPro" id="IPR050185">
    <property type="entry name" value="Ub_carboxyl-term_hydrolase"/>
</dbReference>
<dbReference type="eggNOG" id="KOG1868">
    <property type="taxonomic scope" value="Eukaryota"/>
</dbReference>
<protein>
    <recommendedName>
        <fullName evidence="7">Ubiquitin carboxyl-terminal hydrolase</fullName>
        <ecNumber evidence="7">3.4.19.12</ecNumber>
    </recommendedName>
</protein>
<dbReference type="Pfam" id="PF00443">
    <property type="entry name" value="UCH"/>
    <property type="match status" value="1"/>
</dbReference>
<dbReference type="InterPro" id="IPR028889">
    <property type="entry name" value="USP"/>
</dbReference>
<dbReference type="PROSITE" id="PS00972">
    <property type="entry name" value="USP_1"/>
    <property type="match status" value="1"/>
</dbReference>
<dbReference type="PANTHER" id="PTHR21646:SF24">
    <property type="entry name" value="UBIQUITIN CARBOXYL-TERMINAL HYDROLASE"/>
    <property type="match status" value="1"/>
</dbReference>
<evidence type="ECO:0000259" key="8">
    <source>
        <dbReference type="PROSITE" id="PS50235"/>
    </source>
</evidence>
<dbReference type="GO" id="GO:0016579">
    <property type="term" value="P:protein deubiquitination"/>
    <property type="evidence" value="ECO:0007669"/>
    <property type="project" value="InterPro"/>
</dbReference>
<feature type="domain" description="USP" evidence="8">
    <location>
        <begin position="3"/>
        <end position="335"/>
    </location>
</feature>
<dbReference type="EMBL" id="AGSI01000014">
    <property type="protein sequence ID" value="EIE20809.1"/>
    <property type="molecule type" value="Genomic_DNA"/>
</dbReference>
<evidence type="ECO:0000256" key="3">
    <source>
        <dbReference type="ARBA" id="ARBA00022670"/>
    </source>
</evidence>